<dbReference type="InterPro" id="IPR020807">
    <property type="entry name" value="PKS_DH"/>
</dbReference>
<dbReference type="PANTHER" id="PTHR43775">
    <property type="entry name" value="FATTY ACID SYNTHASE"/>
    <property type="match status" value="1"/>
</dbReference>
<dbReference type="GO" id="GO:0006633">
    <property type="term" value="P:fatty acid biosynthetic process"/>
    <property type="evidence" value="ECO:0007669"/>
    <property type="project" value="TreeGrafter"/>
</dbReference>
<evidence type="ECO:0000259" key="2">
    <source>
        <dbReference type="PROSITE" id="PS52019"/>
    </source>
</evidence>
<feature type="region of interest" description="C-terminal hotdog fold" evidence="1">
    <location>
        <begin position="196"/>
        <end position="210"/>
    </location>
</feature>
<evidence type="ECO:0000313" key="4">
    <source>
        <dbReference type="Proteomes" id="UP000249526"/>
    </source>
</evidence>
<dbReference type="Pfam" id="PF21089">
    <property type="entry name" value="PKS_DH_N"/>
    <property type="match status" value="1"/>
</dbReference>
<feature type="domain" description="PKS/mFAS DH" evidence="2">
    <location>
        <begin position="32"/>
        <end position="210"/>
    </location>
</feature>
<dbReference type="GO" id="GO:0004312">
    <property type="term" value="F:fatty acid synthase activity"/>
    <property type="evidence" value="ECO:0007669"/>
    <property type="project" value="TreeGrafter"/>
</dbReference>
<dbReference type="Proteomes" id="UP000249526">
    <property type="component" value="Unassembled WGS sequence"/>
</dbReference>
<dbReference type="InterPro" id="IPR050091">
    <property type="entry name" value="PKS_NRPS_Biosynth_Enz"/>
</dbReference>
<evidence type="ECO:0000313" key="3">
    <source>
        <dbReference type="EMBL" id="RAH55515.1"/>
    </source>
</evidence>
<dbReference type="RefSeq" id="XP_025513437.1">
    <property type="nucleotide sequence ID" value="XM_025658762.1"/>
</dbReference>
<proteinExistence type="predicted"/>
<keyword evidence="4" id="KW-1185">Reference proteome</keyword>
<sequence length="210" mass="23938">MSSGRSIWNHSVKYWQESEYGQDWRFCKFPYHDLLGSKILGSLWTNSTWKDVLRLSDITWLRDHLLGDSVIFPAAGYIAMAIEAIYQKTYATGQIPERISISELPFKLRNVTFPRMLTLDTKSGTKILLSLPLCSSTKESWHEFTVSTITKDGSIEEHCRGLILHLCNTRSQDAVWYKAMRRVGYHFGLAFQPCQQVEAKADSASVPGVI</sequence>
<dbReference type="AlphaFoldDB" id="A0A8G1R0G8"/>
<name>A0A8G1R0G8_9EURO</name>
<dbReference type="EMBL" id="KZ825068">
    <property type="protein sequence ID" value="RAH55515.1"/>
    <property type="molecule type" value="Genomic_DNA"/>
</dbReference>
<dbReference type="InterPro" id="IPR042104">
    <property type="entry name" value="PKS_dehydratase_sf"/>
</dbReference>
<organism evidence="3 4">
    <name type="scientific">Aspergillus piperis CBS 112811</name>
    <dbReference type="NCBI Taxonomy" id="1448313"/>
    <lineage>
        <taxon>Eukaryota</taxon>
        <taxon>Fungi</taxon>
        <taxon>Dikarya</taxon>
        <taxon>Ascomycota</taxon>
        <taxon>Pezizomycotina</taxon>
        <taxon>Eurotiomycetes</taxon>
        <taxon>Eurotiomycetidae</taxon>
        <taxon>Eurotiales</taxon>
        <taxon>Aspergillaceae</taxon>
        <taxon>Aspergillus</taxon>
        <taxon>Aspergillus subgen. Circumdati</taxon>
    </lineage>
</organism>
<protein>
    <recommendedName>
        <fullName evidence="2">PKS/mFAS DH domain-containing protein</fullName>
    </recommendedName>
</protein>
<comment type="caution">
    <text evidence="1">Lacks conserved residue(s) required for the propagation of feature annotation.</text>
</comment>
<dbReference type="GeneID" id="37162164"/>
<dbReference type="GO" id="GO:0044550">
    <property type="term" value="P:secondary metabolite biosynthetic process"/>
    <property type="evidence" value="ECO:0007669"/>
    <property type="project" value="TreeGrafter"/>
</dbReference>
<accession>A0A8G1R0G8</accession>
<dbReference type="InterPro" id="IPR049552">
    <property type="entry name" value="PKS_DH_N"/>
</dbReference>
<dbReference type="SMART" id="SM00826">
    <property type="entry name" value="PKS_DH"/>
    <property type="match status" value="1"/>
</dbReference>
<gene>
    <name evidence="3" type="ORF">BO85DRAFT_440350</name>
</gene>
<dbReference type="PROSITE" id="PS52019">
    <property type="entry name" value="PKS_MFAS_DH"/>
    <property type="match status" value="1"/>
</dbReference>
<dbReference type="PANTHER" id="PTHR43775:SF18">
    <property type="entry name" value="ENZYME, PUTATIVE (JCVI)-RELATED"/>
    <property type="match status" value="1"/>
</dbReference>
<feature type="region of interest" description="N-terminal hotdog fold" evidence="1">
    <location>
        <begin position="32"/>
        <end position="170"/>
    </location>
</feature>
<dbReference type="Gene3D" id="3.10.129.110">
    <property type="entry name" value="Polyketide synthase dehydratase"/>
    <property type="match status" value="1"/>
</dbReference>
<reference evidence="3 4" key="1">
    <citation type="submission" date="2018-02" db="EMBL/GenBank/DDBJ databases">
        <title>The genomes of Aspergillus section Nigri reveals drivers in fungal speciation.</title>
        <authorList>
            <consortium name="DOE Joint Genome Institute"/>
            <person name="Vesth T.C."/>
            <person name="Nybo J."/>
            <person name="Theobald S."/>
            <person name="Brandl J."/>
            <person name="Frisvad J.C."/>
            <person name="Nielsen K.F."/>
            <person name="Lyhne E.K."/>
            <person name="Kogle M.E."/>
            <person name="Kuo A."/>
            <person name="Riley R."/>
            <person name="Clum A."/>
            <person name="Nolan M."/>
            <person name="Lipzen A."/>
            <person name="Salamov A."/>
            <person name="Henrissat B."/>
            <person name="Wiebenga A."/>
            <person name="De vries R.P."/>
            <person name="Grigoriev I.V."/>
            <person name="Mortensen U.H."/>
            <person name="Andersen M.R."/>
            <person name="Baker S.E."/>
        </authorList>
    </citation>
    <scope>NUCLEOTIDE SEQUENCE [LARGE SCALE GENOMIC DNA]</scope>
    <source>
        <strain evidence="3 4">CBS 112811</strain>
    </source>
</reference>
<evidence type="ECO:0000256" key="1">
    <source>
        <dbReference type="PROSITE-ProRule" id="PRU01363"/>
    </source>
</evidence>
<dbReference type="InterPro" id="IPR049900">
    <property type="entry name" value="PKS_mFAS_DH"/>
</dbReference>